<keyword evidence="5" id="KW-0119">Carbohydrate metabolism</keyword>
<dbReference type="EMBL" id="MDDS01000010">
    <property type="protein sequence ID" value="ODP38938.1"/>
    <property type="molecule type" value="Genomic_DNA"/>
</dbReference>
<sequence length="215" mass="21678">MRPFEAAFERMPLIAILRGVQPEDAVGIGAALIHAGITLIEVPLNSPQPFDSIARLAREFGSDAVIGAGTVLSVDDVARLANAGGTLAVSPNMNPAVIQACVATGIVSLPGIATASEAFAGLEAGAAALKLFPAEGSSPAWLKALRAVLPSTIPVLPVGGIQPYTMDPWLRAGASGFGLGSGLFQPGLAPEEVGARAANYVEAMKNATVAANASV</sequence>
<dbReference type="InterPro" id="IPR013785">
    <property type="entry name" value="Aldolase_TIM"/>
</dbReference>
<evidence type="ECO:0000256" key="5">
    <source>
        <dbReference type="ARBA" id="ARBA00023277"/>
    </source>
</evidence>
<proteinExistence type="inferred from homology"/>
<protein>
    <submittedName>
        <fullName evidence="6">2-dehydro-3-deoxy-6-phosphogalactonate aldolase</fullName>
    </submittedName>
</protein>
<dbReference type="AlphaFoldDB" id="A0A1E3LYW3"/>
<dbReference type="PANTHER" id="PTHR30246">
    <property type="entry name" value="2-KETO-3-DEOXY-6-PHOSPHOGLUCONATE ALDOLASE"/>
    <property type="match status" value="1"/>
</dbReference>
<accession>A0A1E3LYW3</accession>
<dbReference type="RefSeq" id="WP_069319413.1">
    <property type="nucleotide sequence ID" value="NZ_MDDS01000010.1"/>
</dbReference>
<dbReference type="SUPFAM" id="SSF51569">
    <property type="entry name" value="Aldolase"/>
    <property type="match status" value="1"/>
</dbReference>
<comment type="pathway">
    <text evidence="1">Carbohydrate acid metabolism.</text>
</comment>
<comment type="subunit">
    <text evidence="3">Homotrimer.</text>
</comment>
<dbReference type="NCBIfam" id="NF006600">
    <property type="entry name" value="PRK09140.1"/>
    <property type="match status" value="1"/>
</dbReference>
<keyword evidence="4" id="KW-0456">Lyase</keyword>
<dbReference type="CDD" id="cd00452">
    <property type="entry name" value="KDPG_aldolase"/>
    <property type="match status" value="1"/>
</dbReference>
<dbReference type="InterPro" id="IPR000887">
    <property type="entry name" value="Aldlse_KDPG_KHG"/>
</dbReference>
<gene>
    <name evidence="6" type="ORF">BFL28_12840</name>
</gene>
<dbReference type="Pfam" id="PF01081">
    <property type="entry name" value="Aldolase"/>
    <property type="match status" value="1"/>
</dbReference>
<name>A0A1E3LYW3_9SPHN</name>
<dbReference type="STRING" id="1888892.BFL28_12840"/>
<evidence type="ECO:0000256" key="1">
    <source>
        <dbReference type="ARBA" id="ARBA00004761"/>
    </source>
</evidence>
<evidence type="ECO:0000313" key="6">
    <source>
        <dbReference type="EMBL" id="ODP38938.1"/>
    </source>
</evidence>
<dbReference type="Proteomes" id="UP000094487">
    <property type="component" value="Unassembled WGS sequence"/>
</dbReference>
<reference evidence="6 7" key="1">
    <citation type="submission" date="2016-08" db="EMBL/GenBank/DDBJ databases">
        <title>Draft genome of the agarase producing Sphingomonas sp. MCT13.</title>
        <authorList>
            <person name="D'Andrea M.M."/>
            <person name="Rossolini G.M."/>
            <person name="Thaller M.C."/>
        </authorList>
    </citation>
    <scope>NUCLEOTIDE SEQUENCE [LARGE SCALE GENOMIC DNA]</scope>
    <source>
        <strain evidence="6 7">MCT13</strain>
    </source>
</reference>
<evidence type="ECO:0000256" key="4">
    <source>
        <dbReference type="ARBA" id="ARBA00023239"/>
    </source>
</evidence>
<comment type="caution">
    <text evidence="6">The sequence shown here is derived from an EMBL/GenBank/DDBJ whole genome shotgun (WGS) entry which is preliminary data.</text>
</comment>
<evidence type="ECO:0000313" key="7">
    <source>
        <dbReference type="Proteomes" id="UP000094487"/>
    </source>
</evidence>
<dbReference type="PANTHER" id="PTHR30246:SF1">
    <property type="entry name" value="2-DEHYDRO-3-DEOXY-6-PHOSPHOGALACTONATE ALDOLASE-RELATED"/>
    <property type="match status" value="1"/>
</dbReference>
<keyword evidence="7" id="KW-1185">Reference proteome</keyword>
<dbReference type="OrthoDB" id="7204076at2"/>
<dbReference type="Gene3D" id="3.20.20.70">
    <property type="entry name" value="Aldolase class I"/>
    <property type="match status" value="1"/>
</dbReference>
<evidence type="ECO:0000256" key="3">
    <source>
        <dbReference type="ARBA" id="ARBA00011233"/>
    </source>
</evidence>
<organism evidence="6 7">
    <name type="scientific">Sphingomonas turrisvirgatae</name>
    <dbReference type="NCBI Taxonomy" id="1888892"/>
    <lineage>
        <taxon>Bacteria</taxon>
        <taxon>Pseudomonadati</taxon>
        <taxon>Pseudomonadota</taxon>
        <taxon>Alphaproteobacteria</taxon>
        <taxon>Sphingomonadales</taxon>
        <taxon>Sphingomonadaceae</taxon>
        <taxon>Sphingomonas</taxon>
    </lineage>
</organism>
<dbReference type="GO" id="GO:0016829">
    <property type="term" value="F:lyase activity"/>
    <property type="evidence" value="ECO:0007669"/>
    <property type="project" value="UniProtKB-KW"/>
</dbReference>
<evidence type="ECO:0000256" key="2">
    <source>
        <dbReference type="ARBA" id="ARBA00006906"/>
    </source>
</evidence>
<comment type="similarity">
    <text evidence="2">Belongs to the KHG/KDPG aldolase family.</text>
</comment>